<feature type="region of interest" description="Disordered" evidence="1">
    <location>
        <begin position="1"/>
        <end position="36"/>
    </location>
</feature>
<keyword evidence="3" id="KW-1185">Reference proteome</keyword>
<sequence length="66" mass="7375">MSAAARRAEQQRTRYRIAEQRARSEQAGGKPSEDEASRMVAEFYARGGQVTVCPPADEAEVEHPKR</sequence>
<evidence type="ECO:0000313" key="3">
    <source>
        <dbReference type="Proteomes" id="UP000660885"/>
    </source>
</evidence>
<protein>
    <submittedName>
        <fullName evidence="2">Uncharacterized protein</fullName>
    </submittedName>
</protein>
<feature type="compositionally biased region" description="Basic and acidic residues" evidence="1">
    <location>
        <begin position="1"/>
        <end position="24"/>
    </location>
</feature>
<evidence type="ECO:0000256" key="1">
    <source>
        <dbReference type="SAM" id="MobiDB-lite"/>
    </source>
</evidence>
<reference evidence="2 3" key="1">
    <citation type="submission" date="2021-01" db="EMBL/GenBank/DDBJ databases">
        <title>Belnapia mucosa sp. nov. and Belnapia arida sp. nov., isolated from the Tabernas Desert (Almeria, Spain).</title>
        <authorList>
            <person name="Molina-Menor E."/>
            <person name="Vidal-Verdu A."/>
            <person name="Calonge A."/>
            <person name="Satari L."/>
            <person name="Pereto J."/>
            <person name="Porcar M."/>
        </authorList>
    </citation>
    <scope>NUCLEOTIDE SEQUENCE [LARGE SCALE GENOMIC DNA]</scope>
    <source>
        <strain evidence="2 3">T18</strain>
    </source>
</reference>
<name>A0ABS1U0G3_9PROT</name>
<proteinExistence type="predicted"/>
<comment type="caution">
    <text evidence="2">The sequence shown here is derived from an EMBL/GenBank/DDBJ whole genome shotgun (WGS) entry which is preliminary data.</text>
</comment>
<dbReference type="Proteomes" id="UP000660885">
    <property type="component" value="Unassembled WGS sequence"/>
</dbReference>
<gene>
    <name evidence="2" type="ORF">JMJ56_02180</name>
</gene>
<dbReference type="RefSeq" id="WP_202829962.1">
    <property type="nucleotide sequence ID" value="NZ_JAETWB010000001.1"/>
</dbReference>
<dbReference type="EMBL" id="JAETWB010000001">
    <property type="protein sequence ID" value="MBL6076796.1"/>
    <property type="molecule type" value="Genomic_DNA"/>
</dbReference>
<evidence type="ECO:0000313" key="2">
    <source>
        <dbReference type="EMBL" id="MBL6076796.1"/>
    </source>
</evidence>
<accession>A0ABS1U0G3</accession>
<organism evidence="2 3">
    <name type="scientific">Belnapia arida</name>
    <dbReference type="NCBI Taxonomy" id="2804533"/>
    <lineage>
        <taxon>Bacteria</taxon>
        <taxon>Pseudomonadati</taxon>
        <taxon>Pseudomonadota</taxon>
        <taxon>Alphaproteobacteria</taxon>
        <taxon>Acetobacterales</taxon>
        <taxon>Roseomonadaceae</taxon>
        <taxon>Belnapia</taxon>
    </lineage>
</organism>